<accession>A0A2N3J302</accession>
<dbReference type="RefSeq" id="WP_101316844.1">
    <property type="nucleotide sequence ID" value="NZ_CAWNSS010000028.1"/>
</dbReference>
<evidence type="ECO:0000313" key="2">
    <source>
        <dbReference type="Proteomes" id="UP000233526"/>
    </source>
</evidence>
<reference evidence="1 2" key="1">
    <citation type="journal article" date="2017" name="Front. Microbiol.">
        <title>Strong Genomic and Phenotypic Heterogeneity in the Aeromonas sobria Species Complex.</title>
        <authorList>
            <person name="Gauthier J."/>
            <person name="Vincent A.T."/>
            <person name="Charette S.J."/>
            <person name="Derome N."/>
        </authorList>
    </citation>
    <scope>NUCLEOTIDE SEQUENCE [LARGE SCALE GENOMIC DNA]</scope>
    <source>
        <strain evidence="1 2">JF2635</strain>
    </source>
</reference>
<dbReference type="Proteomes" id="UP000233526">
    <property type="component" value="Unassembled WGS sequence"/>
</dbReference>
<evidence type="ECO:0000313" key="1">
    <source>
        <dbReference type="EMBL" id="PKQ80118.1"/>
    </source>
</evidence>
<comment type="caution">
    <text evidence="1">The sequence shown here is derived from an EMBL/GenBank/DDBJ whole genome shotgun (WGS) entry which is preliminary data.</text>
</comment>
<organism evidence="1 2">
    <name type="scientific">Aeromonas sobria</name>
    <dbReference type="NCBI Taxonomy" id="646"/>
    <lineage>
        <taxon>Bacteria</taxon>
        <taxon>Pseudomonadati</taxon>
        <taxon>Pseudomonadota</taxon>
        <taxon>Gammaproteobacteria</taxon>
        <taxon>Aeromonadales</taxon>
        <taxon>Aeromonadaceae</taxon>
        <taxon>Aeromonas</taxon>
    </lineage>
</organism>
<proteinExistence type="predicted"/>
<dbReference type="EMBL" id="LJZX01000028">
    <property type="protein sequence ID" value="PKQ80118.1"/>
    <property type="molecule type" value="Genomic_DNA"/>
</dbReference>
<protein>
    <submittedName>
        <fullName evidence="1">Uncharacterized protein</fullName>
    </submittedName>
</protein>
<name>A0A2N3J302_AERSO</name>
<dbReference type="AlphaFoldDB" id="A0A2N3J302"/>
<gene>
    <name evidence="1" type="ORF">AOX56_12755</name>
</gene>
<sequence length="93" mass="10588">MSSIKPERLSLKAEIKADIATMSDIANVSLATLRQYQTMLITLRREKPCPRWGRSRLLFVCREARHAYQGASETIAIARKTLDAMPRDREGRA</sequence>